<dbReference type="Pfam" id="PF01336">
    <property type="entry name" value="tRNA_anti-codon"/>
    <property type="match status" value="1"/>
</dbReference>
<dbReference type="SUPFAM" id="SSF50249">
    <property type="entry name" value="Nucleic acid-binding proteins"/>
    <property type="match status" value="1"/>
</dbReference>
<dbReference type="Proteomes" id="UP000029424">
    <property type="component" value="Chromosome 2"/>
</dbReference>
<sequence length="919" mass="102175">MNRTLPEGNGHHQKPLVVGCLETMVGYCVNVRDMGKLAFFTLRSQTSSFQVVCIAKSVIDELRSIDEYSLIEVTGVVQEKQRRREQDRLELELNAKTLSRVGRDVFHSSRLANDSTSAQEIFKRLEPIVQQARLTSATRKVLDAWAITEFPPPTALAFPDMQALAGLGRTDDSPKRYCPHPPFHIYSRLLAAGGLYRFAFFSTTASGWQLLHIAVCRPDSGEMAAILDELADVIFSDDVDGRRPKDGGPIAGKLAIGGVQPVEPIDAHLVAPWQPTECWGSAGMQLDVDAVLTDRDRQLSAGFGLSERQIFYRNGAAVAHSSVVTQDFIEMERAATTLGDTAYSAAAWRRIFHAGVPQPIPRMGMLTLVIDGLPDNACAAARGHGETQLRAALAPSVDLATSDAFNRVRAAHVAQLAEAEQLRVELEILRGHAPDLGDITSPMALEAALQIIELVLPAYNLPLDLVHRLLDLCRRIHPDWRIERPVDLFQMLWTLVGSASVKSVLDSSSSAIESIHRLIEHRIISDKRQLLYLYPAVPPAIDRLLRDLTGDERTMFIVQLRTLLAQRPTLFSTAVQTLAASGEHREGRSQEAVEGLFRSVEAGIATPLLVQMTSDLGNDYGSLKQLQHALRKTGEAVFPNEPRQPAEVTAAFVDACPRHIVDSLLRAGLSSSDELGREILYYLYRPVTMDYAMFRDMLNQLSDRTHDWMSWGIIGHGEFWNATLRCYEYCLDRGMGQVGKVRLYWSKNVGSFFAKSTAGICTDINVELFNRPDHYHLNIVDADDGRAVGNVQLYRNEGFGGRFLMVRGINPIQGFCVNYGVDQLVGCIFHAICDLAAFGGFSEVRLCEQNGLWNSDSSRAEVRACLKRICAEMPLKLMERVFHLYDYYGRALNVNAYYKIWEPSSGVSMSPVSKDRKKG</sequence>
<accession>A0AAI8BEW0</accession>
<organism evidence="2 3">
    <name type="scientific">Burkholderia oklahomensis</name>
    <dbReference type="NCBI Taxonomy" id="342113"/>
    <lineage>
        <taxon>Bacteria</taxon>
        <taxon>Pseudomonadati</taxon>
        <taxon>Pseudomonadota</taxon>
        <taxon>Betaproteobacteria</taxon>
        <taxon>Burkholderiales</taxon>
        <taxon>Burkholderiaceae</taxon>
        <taxon>Burkholderia</taxon>
        <taxon>pseudomallei group</taxon>
    </lineage>
</organism>
<evidence type="ECO:0000313" key="2">
    <source>
        <dbReference type="EMBL" id="AIO70883.1"/>
    </source>
</evidence>
<evidence type="ECO:0000259" key="1">
    <source>
        <dbReference type="Pfam" id="PF01336"/>
    </source>
</evidence>
<dbReference type="Gene3D" id="2.40.50.140">
    <property type="entry name" value="Nucleic acid-binding proteins"/>
    <property type="match status" value="1"/>
</dbReference>
<dbReference type="GO" id="GO:0003676">
    <property type="term" value="F:nucleic acid binding"/>
    <property type="evidence" value="ECO:0007669"/>
    <property type="project" value="InterPro"/>
</dbReference>
<protein>
    <submittedName>
        <fullName evidence="2">OB-fold nucleic acid binding domain protein</fullName>
    </submittedName>
</protein>
<name>A0AAI8BEW0_9BURK</name>
<evidence type="ECO:0000313" key="3">
    <source>
        <dbReference type="Proteomes" id="UP000029424"/>
    </source>
</evidence>
<dbReference type="EMBL" id="CP008727">
    <property type="protein sequence ID" value="AIO70883.1"/>
    <property type="molecule type" value="Genomic_DNA"/>
</dbReference>
<keyword evidence="3" id="KW-1185">Reference proteome</keyword>
<reference evidence="2 3" key="1">
    <citation type="submission" date="2014-06" db="EMBL/GenBank/DDBJ databases">
        <authorList>
            <person name="Bishop-Lilly K.A."/>
            <person name="Broomall S.M."/>
            <person name="Chain P.S."/>
            <person name="Chertkov O."/>
            <person name="Coyne S.R."/>
            <person name="Daligault H.E."/>
            <person name="Davenport K.W."/>
            <person name="Erkkila T."/>
            <person name="Frey K.G."/>
            <person name="Gibbons H.S."/>
            <person name="Gu W."/>
            <person name="Jaissle J."/>
            <person name="Johnson S.L."/>
            <person name="Koroleva G.I."/>
            <person name="Ladner J.T."/>
            <person name="Lo C.-C."/>
            <person name="Minogue T.D."/>
            <person name="Munk C."/>
            <person name="Palacios G.F."/>
            <person name="Redden C.L."/>
            <person name="Rosenzweig C.N."/>
            <person name="Scholz M.B."/>
            <person name="Teshima H."/>
            <person name="Xu Y."/>
        </authorList>
    </citation>
    <scope>NUCLEOTIDE SEQUENCE [LARGE SCALE GENOMIC DNA]</scope>
    <source>
        <strain evidence="2 3">EO147</strain>
    </source>
</reference>
<dbReference type="CDD" id="cd04100">
    <property type="entry name" value="Asp_Lys_Asn_RS_N"/>
    <property type="match status" value="1"/>
</dbReference>
<dbReference type="AlphaFoldDB" id="A0AAI8BEW0"/>
<gene>
    <name evidence="2" type="ORF">DM82_5619</name>
</gene>
<dbReference type="InterPro" id="IPR012340">
    <property type="entry name" value="NA-bd_OB-fold"/>
</dbReference>
<dbReference type="KEGG" id="bok:DM82_5619"/>
<feature type="domain" description="OB" evidence="1">
    <location>
        <begin position="23"/>
        <end position="97"/>
    </location>
</feature>
<proteinExistence type="predicted"/>
<dbReference type="RefSeq" id="WP_107974039.1">
    <property type="nucleotide sequence ID" value="NZ_CP008727.1"/>
</dbReference>
<dbReference type="InterPro" id="IPR004365">
    <property type="entry name" value="NA-bd_OB_tRNA"/>
</dbReference>